<keyword evidence="1" id="KW-0732">Signal</keyword>
<dbReference type="EMBL" id="JEMT01020330">
    <property type="protein sequence ID" value="EXX65868.1"/>
    <property type="molecule type" value="Genomic_DNA"/>
</dbReference>
<dbReference type="Proteomes" id="UP000022910">
    <property type="component" value="Unassembled WGS sequence"/>
</dbReference>
<evidence type="ECO:0008006" key="4">
    <source>
        <dbReference type="Google" id="ProtNLM"/>
    </source>
</evidence>
<name>A0A015MGB3_RHIIW</name>
<gene>
    <name evidence="2" type="ORF">RirG_129250</name>
</gene>
<evidence type="ECO:0000313" key="2">
    <source>
        <dbReference type="EMBL" id="EXX65868.1"/>
    </source>
</evidence>
<protein>
    <recommendedName>
        <fullName evidence="4">Secreted protein</fullName>
    </recommendedName>
</protein>
<dbReference type="SMR" id="A0A015MGB3"/>
<comment type="caution">
    <text evidence="2">The sequence shown here is derived from an EMBL/GenBank/DDBJ whole genome shotgun (WGS) entry which is preliminary data.</text>
</comment>
<dbReference type="OrthoDB" id="2311239at2759"/>
<feature type="chain" id="PRO_5001475214" description="Secreted protein" evidence="1">
    <location>
        <begin position="20"/>
        <end position="202"/>
    </location>
</feature>
<sequence>MFAKLCIFFLIAITTMVVGVPLEESTKNGTLVSKRATPTVCKDHNHSELVNSWCNTKSSVTVICANKDFPGTFTSDTIQCNSDEVCVDYFATEKSAQAQCAVSYKRWDNANSITPCSSTASYRGGTPIDIALATYDVNGNPIQVAQFAIYLNNHEIATTFNRHNVSTILWDYKNDNDDSFESCFSFSSTARVTGYFAAFGAV</sequence>
<organism evidence="2 3">
    <name type="scientific">Rhizophagus irregularis (strain DAOM 197198w)</name>
    <name type="common">Glomus intraradices</name>
    <dbReference type="NCBI Taxonomy" id="1432141"/>
    <lineage>
        <taxon>Eukaryota</taxon>
        <taxon>Fungi</taxon>
        <taxon>Fungi incertae sedis</taxon>
        <taxon>Mucoromycota</taxon>
        <taxon>Glomeromycotina</taxon>
        <taxon>Glomeromycetes</taxon>
        <taxon>Glomerales</taxon>
        <taxon>Glomeraceae</taxon>
        <taxon>Rhizophagus</taxon>
    </lineage>
</organism>
<keyword evidence="3" id="KW-1185">Reference proteome</keyword>
<evidence type="ECO:0000313" key="3">
    <source>
        <dbReference type="Proteomes" id="UP000022910"/>
    </source>
</evidence>
<accession>A0A015MGB3</accession>
<dbReference type="AlphaFoldDB" id="A0A015MGB3"/>
<feature type="signal peptide" evidence="1">
    <location>
        <begin position="1"/>
        <end position="19"/>
    </location>
</feature>
<dbReference type="HOGENOM" id="CLU_117307_0_0_1"/>
<evidence type="ECO:0000256" key="1">
    <source>
        <dbReference type="SAM" id="SignalP"/>
    </source>
</evidence>
<reference evidence="2 3" key="1">
    <citation type="submission" date="2014-02" db="EMBL/GenBank/DDBJ databases">
        <title>Single nucleus genome sequencing reveals high similarity among nuclei of an endomycorrhizal fungus.</title>
        <authorList>
            <person name="Lin K."/>
            <person name="Geurts R."/>
            <person name="Zhang Z."/>
            <person name="Limpens E."/>
            <person name="Saunders D.G."/>
            <person name="Mu D."/>
            <person name="Pang E."/>
            <person name="Cao H."/>
            <person name="Cha H."/>
            <person name="Lin T."/>
            <person name="Zhou Q."/>
            <person name="Shang Y."/>
            <person name="Li Y."/>
            <person name="Ivanov S."/>
            <person name="Sharma T."/>
            <person name="Velzen R.V."/>
            <person name="Ruijter N.D."/>
            <person name="Aanen D.K."/>
            <person name="Win J."/>
            <person name="Kamoun S."/>
            <person name="Bisseling T."/>
            <person name="Huang S."/>
        </authorList>
    </citation>
    <scope>NUCLEOTIDE SEQUENCE [LARGE SCALE GENOMIC DNA]</scope>
    <source>
        <strain evidence="3">DAOM197198w</strain>
    </source>
</reference>
<proteinExistence type="predicted"/>